<dbReference type="GO" id="GO:0022857">
    <property type="term" value="F:transmembrane transporter activity"/>
    <property type="evidence" value="ECO:0007669"/>
    <property type="project" value="TreeGrafter"/>
</dbReference>
<dbReference type="PANTHER" id="PTHR24220">
    <property type="entry name" value="IMPORT ATP-BINDING PROTEIN"/>
    <property type="match status" value="1"/>
</dbReference>
<dbReference type="KEGG" id="dtl:H8F01_00415"/>
<sequence length="215" mass="23910">MLLRVNKSFDTRVEKSSRVLEVAESFGLGLSDKRFVIYEDLEIEVNDGDILYITGQSGSGKSLLLRDVAQQLREGGKNVISIDEVPLLDVPLVDQIGSDTREALELMSQAGLNDAYVWVRKPSELSDGQRYRFRLAKVLESGANVWVADEFAAVLDRETAKIVAFNISKAARTRGATLVVATTHTDLTKYLGPTLTVEKLYGERVDLTKYEWLPA</sequence>
<dbReference type="InterPro" id="IPR027417">
    <property type="entry name" value="P-loop_NTPase"/>
</dbReference>
<evidence type="ECO:0000313" key="5">
    <source>
        <dbReference type="Proteomes" id="UP000515873"/>
    </source>
</evidence>
<name>A0A7G8Q4H0_9GAMM</name>
<reference evidence="4 5" key="1">
    <citation type="submission" date="2020-08" db="EMBL/GenBank/DDBJ databases">
        <title>Dyella sp. G9 isolated from forest soil.</title>
        <authorList>
            <person name="Fu J."/>
            <person name="Qiu L."/>
        </authorList>
    </citation>
    <scope>NUCLEOTIDE SEQUENCE [LARGE SCALE GENOMIC DNA]</scope>
    <source>
        <strain evidence="4 5">G9</strain>
    </source>
</reference>
<dbReference type="GO" id="GO:0016887">
    <property type="term" value="F:ATP hydrolysis activity"/>
    <property type="evidence" value="ECO:0007669"/>
    <property type="project" value="InterPro"/>
</dbReference>
<dbReference type="PROSITE" id="PS50893">
    <property type="entry name" value="ABC_TRANSPORTER_2"/>
    <property type="match status" value="1"/>
</dbReference>
<dbReference type="SMART" id="SM00382">
    <property type="entry name" value="AAA"/>
    <property type="match status" value="1"/>
</dbReference>
<dbReference type="EMBL" id="CP060412">
    <property type="protein sequence ID" value="QNK01678.1"/>
    <property type="molecule type" value="Genomic_DNA"/>
</dbReference>
<dbReference type="Pfam" id="PF00005">
    <property type="entry name" value="ABC_tran"/>
    <property type="match status" value="1"/>
</dbReference>
<keyword evidence="5" id="KW-1185">Reference proteome</keyword>
<keyword evidence="2" id="KW-0067">ATP-binding</keyword>
<dbReference type="InterPro" id="IPR003593">
    <property type="entry name" value="AAA+_ATPase"/>
</dbReference>
<evidence type="ECO:0000256" key="1">
    <source>
        <dbReference type="ARBA" id="ARBA00022741"/>
    </source>
</evidence>
<gene>
    <name evidence="4" type="ORF">H8F01_00415</name>
</gene>
<dbReference type="PANTHER" id="PTHR24220:SF86">
    <property type="entry name" value="ABC TRANSPORTER ABCH.1"/>
    <property type="match status" value="1"/>
</dbReference>
<evidence type="ECO:0000259" key="3">
    <source>
        <dbReference type="PROSITE" id="PS50893"/>
    </source>
</evidence>
<proteinExistence type="predicted"/>
<evidence type="ECO:0000313" key="4">
    <source>
        <dbReference type="EMBL" id="QNK01678.1"/>
    </source>
</evidence>
<dbReference type="SUPFAM" id="SSF52540">
    <property type="entry name" value="P-loop containing nucleoside triphosphate hydrolases"/>
    <property type="match status" value="1"/>
</dbReference>
<evidence type="ECO:0000256" key="2">
    <source>
        <dbReference type="ARBA" id="ARBA00022840"/>
    </source>
</evidence>
<dbReference type="InterPro" id="IPR025662">
    <property type="entry name" value="Sigma_54_int_dom_ATP-bd_1"/>
</dbReference>
<organism evidence="4 5">
    <name type="scientific">Dyella telluris</name>
    <dbReference type="NCBI Taxonomy" id="2763498"/>
    <lineage>
        <taxon>Bacteria</taxon>
        <taxon>Pseudomonadati</taxon>
        <taxon>Pseudomonadota</taxon>
        <taxon>Gammaproteobacteria</taxon>
        <taxon>Lysobacterales</taxon>
        <taxon>Rhodanobacteraceae</taxon>
        <taxon>Dyella</taxon>
    </lineage>
</organism>
<keyword evidence="1" id="KW-0547">Nucleotide-binding</keyword>
<dbReference type="InterPro" id="IPR015854">
    <property type="entry name" value="ABC_transpr_LolD-like"/>
</dbReference>
<dbReference type="AlphaFoldDB" id="A0A7G8Q4H0"/>
<dbReference type="PROSITE" id="PS00675">
    <property type="entry name" value="SIGMA54_INTERACT_1"/>
    <property type="match status" value="1"/>
</dbReference>
<dbReference type="GO" id="GO:0005886">
    <property type="term" value="C:plasma membrane"/>
    <property type="evidence" value="ECO:0007669"/>
    <property type="project" value="TreeGrafter"/>
</dbReference>
<dbReference type="Proteomes" id="UP000515873">
    <property type="component" value="Chromosome"/>
</dbReference>
<dbReference type="InterPro" id="IPR003439">
    <property type="entry name" value="ABC_transporter-like_ATP-bd"/>
</dbReference>
<dbReference type="RefSeq" id="WP_187057137.1">
    <property type="nucleotide sequence ID" value="NZ_CP060412.1"/>
</dbReference>
<dbReference type="GO" id="GO:0005524">
    <property type="term" value="F:ATP binding"/>
    <property type="evidence" value="ECO:0007669"/>
    <property type="project" value="UniProtKB-KW"/>
</dbReference>
<accession>A0A7G8Q4H0</accession>
<feature type="domain" description="ABC transporter" evidence="3">
    <location>
        <begin position="17"/>
        <end position="213"/>
    </location>
</feature>
<dbReference type="CDD" id="cd00267">
    <property type="entry name" value="ABC_ATPase"/>
    <property type="match status" value="1"/>
</dbReference>
<dbReference type="Gene3D" id="3.40.50.300">
    <property type="entry name" value="P-loop containing nucleotide triphosphate hydrolases"/>
    <property type="match status" value="2"/>
</dbReference>
<protein>
    <submittedName>
        <fullName evidence="4">AAA family ATPase</fullName>
    </submittedName>
</protein>